<feature type="signal peptide" evidence="2">
    <location>
        <begin position="1"/>
        <end position="30"/>
    </location>
</feature>
<accession>K9GXV9</accession>
<dbReference type="AlphaFoldDB" id="K9GXV9"/>
<dbReference type="Proteomes" id="UP000009881">
    <property type="component" value="Unassembled WGS sequence"/>
</dbReference>
<dbReference type="STRING" id="1238182.C882_0168"/>
<sequence length="614" mass="62834">MTLRFAAARRGAAAALIAGCLAATAPDVLAADSAEDLFKQALTINQDAMEVEGPEARVLMLRDVDALLDLIVTRHPDSRLAQMLAEGKAIGRFSRADVRARLADAEAALSPAMRDALGAVAAGPAPQPAATPAPAAGTGDWPQPLQAALLQALGADHAMDRPITELLRIFSGDAPVHVGAPPQVERGTGGRLTVALDAVTLGAGTDSAAEVEFIRITLAPEGDRHLAASVTMAPTVRFDGGMIAMDAPRVEGVFNTDLNVYSRYVAEAKNLRAFETVTDAGGAGHPVEVMRLDSLAVTQDLDDSQPTVTGTGGFVAEGLVAVPEGPIDSAAERFTLDRAALTMDLAGLDWNSYMAISDMAAMAGVTGEDPSDEAVAALFAAMDWASAGVDLSLEGATVTSNGTLIARSDALALSLSADNAGGTGDVLLNLSGRGIGPTDAGWAMARAEEESLSALPVGAVPTDAHLSLRLRSVPYSGLLQAAQQDTAAARRRAAEQAVAAAAPEVVLEDLRLDAPEARLTGSGTVTDISLTGMPPTASGTFELAGLDMLIGHLNGLAPTRPDLEKLLPVLVVLKGLGRAEAPGADTLVYDLTFSPATGRTINGVPLGALGAGNR</sequence>
<name>K9GXV9_9PROT</name>
<feature type="compositionally biased region" description="Low complexity" evidence="1">
    <location>
        <begin position="132"/>
        <end position="141"/>
    </location>
</feature>
<reference evidence="3 4" key="1">
    <citation type="journal article" date="2013" name="Genome Announc.">
        <title>Draft Genome Sequence of an Alphaproteobacterium, Caenispirillum salinarum AK4(T), Isolated from a Solar Saltern.</title>
        <authorList>
            <person name="Khatri I."/>
            <person name="Singh A."/>
            <person name="Korpole S."/>
            <person name="Pinnaka A.K."/>
            <person name="Subramanian S."/>
        </authorList>
    </citation>
    <scope>NUCLEOTIDE SEQUENCE [LARGE SCALE GENOMIC DNA]</scope>
    <source>
        <strain evidence="3 4">AK4</strain>
    </source>
</reference>
<evidence type="ECO:0000313" key="4">
    <source>
        <dbReference type="Proteomes" id="UP000009881"/>
    </source>
</evidence>
<evidence type="ECO:0000313" key="3">
    <source>
        <dbReference type="EMBL" id="EKV30087.1"/>
    </source>
</evidence>
<comment type="caution">
    <text evidence="3">The sequence shown here is derived from an EMBL/GenBank/DDBJ whole genome shotgun (WGS) entry which is preliminary data.</text>
</comment>
<feature type="chain" id="PRO_5003931360" description="DUF2125 domain-containing protein" evidence="2">
    <location>
        <begin position="31"/>
        <end position="614"/>
    </location>
</feature>
<feature type="region of interest" description="Disordered" evidence="1">
    <location>
        <begin position="122"/>
        <end position="141"/>
    </location>
</feature>
<dbReference type="PATRIC" id="fig|1238182.3.peg.2384"/>
<dbReference type="RefSeq" id="WP_009540828.1">
    <property type="nucleotide sequence ID" value="NZ_ANHY01000010.1"/>
</dbReference>
<gene>
    <name evidence="3" type="ORF">C882_0168</name>
</gene>
<keyword evidence="2" id="KW-0732">Signal</keyword>
<evidence type="ECO:0000256" key="2">
    <source>
        <dbReference type="SAM" id="SignalP"/>
    </source>
</evidence>
<protein>
    <recommendedName>
        <fullName evidence="5">DUF2125 domain-containing protein</fullName>
    </recommendedName>
</protein>
<evidence type="ECO:0000256" key="1">
    <source>
        <dbReference type="SAM" id="MobiDB-lite"/>
    </source>
</evidence>
<keyword evidence="4" id="KW-1185">Reference proteome</keyword>
<organism evidence="3 4">
    <name type="scientific">Caenispirillum salinarum AK4</name>
    <dbReference type="NCBI Taxonomy" id="1238182"/>
    <lineage>
        <taxon>Bacteria</taxon>
        <taxon>Pseudomonadati</taxon>
        <taxon>Pseudomonadota</taxon>
        <taxon>Alphaproteobacteria</taxon>
        <taxon>Rhodospirillales</taxon>
        <taxon>Novispirillaceae</taxon>
        <taxon>Caenispirillum</taxon>
    </lineage>
</organism>
<dbReference type="EMBL" id="ANHY01000010">
    <property type="protein sequence ID" value="EKV30087.1"/>
    <property type="molecule type" value="Genomic_DNA"/>
</dbReference>
<proteinExistence type="predicted"/>
<evidence type="ECO:0008006" key="5">
    <source>
        <dbReference type="Google" id="ProtNLM"/>
    </source>
</evidence>